<evidence type="ECO:0000256" key="2">
    <source>
        <dbReference type="ARBA" id="ARBA00008807"/>
    </source>
</evidence>
<dbReference type="PANTHER" id="PTHR22601">
    <property type="entry name" value="ISP4 LIKE PROTEIN"/>
    <property type="match status" value="1"/>
</dbReference>
<evidence type="ECO:0000256" key="7">
    <source>
        <dbReference type="ARBA" id="ARBA00022989"/>
    </source>
</evidence>
<feature type="transmembrane region" description="Helical" evidence="10">
    <location>
        <begin position="397"/>
        <end position="414"/>
    </location>
</feature>
<evidence type="ECO:0000256" key="10">
    <source>
        <dbReference type="SAM" id="Phobius"/>
    </source>
</evidence>
<feature type="transmembrane region" description="Helical" evidence="10">
    <location>
        <begin position="103"/>
        <end position="122"/>
    </location>
</feature>
<feature type="transmembrane region" description="Helical" evidence="10">
    <location>
        <begin position="590"/>
        <end position="613"/>
    </location>
</feature>
<comment type="caution">
    <text evidence="11">The sequence shown here is derived from an EMBL/GenBank/DDBJ whole genome shotgun (WGS) entry which is preliminary data.</text>
</comment>
<evidence type="ECO:0000256" key="6">
    <source>
        <dbReference type="ARBA" id="ARBA00022927"/>
    </source>
</evidence>
<feature type="transmembrane region" description="Helical" evidence="10">
    <location>
        <begin position="711"/>
        <end position="735"/>
    </location>
</feature>
<evidence type="ECO:0000256" key="5">
    <source>
        <dbReference type="ARBA" id="ARBA00022856"/>
    </source>
</evidence>
<dbReference type="Pfam" id="PF03169">
    <property type="entry name" value="OPT"/>
    <property type="match status" value="1"/>
</dbReference>
<feature type="region of interest" description="Disordered" evidence="9">
    <location>
        <begin position="7"/>
        <end position="26"/>
    </location>
</feature>
<keyword evidence="8 10" id="KW-0472">Membrane</keyword>
<evidence type="ECO:0000256" key="4">
    <source>
        <dbReference type="ARBA" id="ARBA00022692"/>
    </source>
</evidence>
<feature type="transmembrane region" description="Helical" evidence="10">
    <location>
        <begin position="420"/>
        <end position="449"/>
    </location>
</feature>
<comment type="subcellular location">
    <subcellularLocation>
        <location evidence="1">Membrane</location>
        <topology evidence="1">Multi-pass membrane protein</topology>
    </subcellularLocation>
</comment>
<evidence type="ECO:0000313" key="12">
    <source>
        <dbReference type="Proteomes" id="UP000559027"/>
    </source>
</evidence>
<feature type="transmembrane region" description="Helical" evidence="10">
    <location>
        <begin position="128"/>
        <end position="147"/>
    </location>
</feature>
<feature type="transmembrane region" description="Helical" evidence="10">
    <location>
        <begin position="480"/>
        <end position="500"/>
    </location>
</feature>
<dbReference type="GO" id="GO:0035673">
    <property type="term" value="F:oligopeptide transmembrane transporter activity"/>
    <property type="evidence" value="ECO:0007669"/>
    <property type="project" value="InterPro"/>
</dbReference>
<feature type="transmembrane region" description="Helical" evidence="10">
    <location>
        <begin position="171"/>
        <end position="192"/>
    </location>
</feature>
<keyword evidence="3" id="KW-0813">Transport</keyword>
<gene>
    <name evidence="11" type="ORF">D9756_007340</name>
</gene>
<organism evidence="11 12">
    <name type="scientific">Leucocoprinus leucothites</name>
    <dbReference type="NCBI Taxonomy" id="201217"/>
    <lineage>
        <taxon>Eukaryota</taxon>
        <taxon>Fungi</taxon>
        <taxon>Dikarya</taxon>
        <taxon>Basidiomycota</taxon>
        <taxon>Agaricomycotina</taxon>
        <taxon>Agaricomycetes</taxon>
        <taxon>Agaricomycetidae</taxon>
        <taxon>Agaricales</taxon>
        <taxon>Agaricineae</taxon>
        <taxon>Agaricaceae</taxon>
        <taxon>Leucocoprinus</taxon>
    </lineage>
</organism>
<feature type="transmembrane region" description="Helical" evidence="10">
    <location>
        <begin position="747"/>
        <end position="768"/>
    </location>
</feature>
<keyword evidence="7 10" id="KW-1133">Transmembrane helix</keyword>
<evidence type="ECO:0000256" key="1">
    <source>
        <dbReference type="ARBA" id="ARBA00004141"/>
    </source>
</evidence>
<keyword evidence="4 10" id="KW-0812">Transmembrane</keyword>
<dbReference type="InterPro" id="IPR004813">
    <property type="entry name" value="OPT"/>
</dbReference>
<keyword evidence="6" id="KW-0653">Protein transport</keyword>
<protein>
    <recommendedName>
        <fullName evidence="13">Oligopeptide transporter</fullName>
    </recommendedName>
</protein>
<dbReference type="GO" id="GO:0016020">
    <property type="term" value="C:membrane"/>
    <property type="evidence" value="ECO:0007669"/>
    <property type="project" value="UniProtKB-SubCell"/>
</dbReference>
<feature type="transmembrane region" description="Helical" evidence="10">
    <location>
        <begin position="672"/>
        <end position="691"/>
    </location>
</feature>
<name>A0A8H5D6W3_9AGAR</name>
<feature type="transmembrane region" description="Helical" evidence="10">
    <location>
        <begin position="356"/>
        <end position="376"/>
    </location>
</feature>
<evidence type="ECO:0000256" key="8">
    <source>
        <dbReference type="ARBA" id="ARBA00023136"/>
    </source>
</evidence>
<proteinExistence type="inferred from homology"/>
<evidence type="ECO:0000256" key="9">
    <source>
        <dbReference type="SAM" id="MobiDB-lite"/>
    </source>
</evidence>
<dbReference type="InterPro" id="IPR004648">
    <property type="entry name" value="Oligpept_transpt"/>
</dbReference>
<sequence>MIALVSVGMGGNNRPSTATVRDMDVDGIDKDAEEKSLGDDVRSASHSDLYTLSDRASNFFRTYDPNFDSQSDVLEEEDSPYPEVRSAVANFDDPSMPVSTLRAWVLGVIWAILIPGMNQFFYLRYPSVAIGGLVAQLLVFPVGRAWVRIMPCKKIFGLEINPGPFTIKEHVLVTIMASVGAQTAYATDIFAVQRVYYNQYWSFAYQWMLVMSTQLIGFSIGGIARRFLVAPPSMIWPNALVSCALFNTLHSQSYAGIGRHEGISRERFFTYALTAAVVWYIVPGYLFEALSFFTWVCWIAPDNVDEPSSIFEFLVIDKNGFRYKSGLGFSLLTFDWNQIAFTGSPLATPWWAEANVMIGFFIFFWFLTPILYYSNVWDSQNMPIVSPSAYDNRGDRYNVTLILGADATLSLEAYEAYSPLYLPMAFAMSYGLSFLSITATITHAIIHFWKPIRLQFNRSLREQPDIHAQLMSRYHQVPEWYYICIFAVTFTFACVCIQLWPTGMTIWALIIALLISLVYVIPIGMIQAVTNRQVGLNVITELIVGYMIPGKPNAMMIFKTYGYITMSQAMQFTADFKLGHYMKIPPRSMFWCQVVATIIAGTVQLGVQTWMFANITDLCGVEQKDNFTCASTHVFGVASVIFGVIGPRLLFSPSQMYYEETIDKDYTDRRPALSYFFLVGAICPIILWLITKRYPNTVLRYLNFPLIFSGVGQIPPAAAVNYVPWAIVGFVFQYVIRRRHFSYWAKYNYVLSAALDAGTAIGVILVYFCLQYPFDGKETMHSLRFWWGNSVHKNTSDWGYGALRNASDDPFGLVFLFVDRPTEP</sequence>
<comment type="similarity">
    <text evidence="2">Belongs to the oligopeptide OPT transporter family.</text>
</comment>
<dbReference type="EMBL" id="JAACJO010000009">
    <property type="protein sequence ID" value="KAF5354318.1"/>
    <property type="molecule type" value="Genomic_DNA"/>
</dbReference>
<feature type="transmembrane region" description="Helical" evidence="10">
    <location>
        <begin position="204"/>
        <end position="224"/>
    </location>
</feature>
<evidence type="ECO:0008006" key="13">
    <source>
        <dbReference type="Google" id="ProtNLM"/>
    </source>
</evidence>
<feature type="transmembrane region" description="Helical" evidence="10">
    <location>
        <begin position="633"/>
        <end position="651"/>
    </location>
</feature>
<evidence type="ECO:0000313" key="11">
    <source>
        <dbReference type="EMBL" id="KAF5354318.1"/>
    </source>
</evidence>
<dbReference type="AlphaFoldDB" id="A0A8H5D6W3"/>
<reference evidence="11 12" key="1">
    <citation type="journal article" date="2020" name="ISME J.">
        <title>Uncovering the hidden diversity of litter-decomposition mechanisms in mushroom-forming fungi.</title>
        <authorList>
            <person name="Floudas D."/>
            <person name="Bentzer J."/>
            <person name="Ahren D."/>
            <person name="Johansson T."/>
            <person name="Persson P."/>
            <person name="Tunlid A."/>
        </authorList>
    </citation>
    <scope>NUCLEOTIDE SEQUENCE [LARGE SCALE GENOMIC DNA]</scope>
    <source>
        <strain evidence="11 12">CBS 146.42</strain>
    </source>
</reference>
<evidence type="ECO:0000256" key="3">
    <source>
        <dbReference type="ARBA" id="ARBA00022448"/>
    </source>
</evidence>
<dbReference type="NCBIfam" id="TIGR00727">
    <property type="entry name" value="ISP4_OPT"/>
    <property type="match status" value="1"/>
</dbReference>
<keyword evidence="12" id="KW-1185">Reference proteome</keyword>
<dbReference type="GO" id="GO:0015031">
    <property type="term" value="P:protein transport"/>
    <property type="evidence" value="ECO:0007669"/>
    <property type="project" value="UniProtKB-KW"/>
</dbReference>
<accession>A0A8H5D6W3</accession>
<keyword evidence="5" id="KW-0571">Peptide transport</keyword>
<dbReference type="NCBIfam" id="TIGR00728">
    <property type="entry name" value="OPT_sfam"/>
    <property type="match status" value="1"/>
</dbReference>
<feature type="transmembrane region" description="Helical" evidence="10">
    <location>
        <begin position="506"/>
        <end position="526"/>
    </location>
</feature>
<dbReference type="Proteomes" id="UP000559027">
    <property type="component" value="Unassembled WGS sequence"/>
</dbReference>
<dbReference type="OrthoDB" id="9986677at2759"/>